<comment type="subcellular location">
    <subcellularLocation>
        <location evidence="1">Plastid</location>
        <location evidence="1">Chloroplast inner membrane</location>
    </subcellularLocation>
</comment>
<dbReference type="InterPro" id="IPR008896">
    <property type="entry name" value="TIC214"/>
</dbReference>
<keyword evidence="1" id="KW-0472">Membrane</keyword>
<dbReference type="EMBL" id="KP136829">
    <property type="protein sequence ID" value="AJE61534.1"/>
    <property type="molecule type" value="Genomic_DNA"/>
</dbReference>
<feature type="transmembrane region" description="Helical" evidence="1">
    <location>
        <begin position="52"/>
        <end position="79"/>
    </location>
</feature>
<feature type="region of interest" description="Disordered" evidence="3">
    <location>
        <begin position="675"/>
        <end position="707"/>
    </location>
</feature>
<feature type="transmembrane region" description="Helical" evidence="1">
    <location>
        <begin position="20"/>
        <end position="40"/>
    </location>
</feature>
<comment type="similarity">
    <text evidence="1">Belongs to the TIC214 family.</text>
</comment>
<keyword evidence="1" id="KW-1001">Plastid inner membrane</keyword>
<dbReference type="Pfam" id="PF05758">
    <property type="entry name" value="Ycf1"/>
    <property type="match status" value="3"/>
</dbReference>
<keyword evidence="1 4" id="KW-0150">Chloroplast</keyword>
<comment type="subunit">
    <text evidence="1">Part of the Tic complex.</text>
</comment>
<keyword evidence="1" id="KW-1133">Transmembrane helix</keyword>
<keyword evidence="1" id="KW-0653">Protein transport</keyword>
<evidence type="ECO:0000256" key="2">
    <source>
        <dbReference type="SAM" id="Coils"/>
    </source>
</evidence>
<sequence>MNVESVQMSLYLLQVSLLTRVKVAGPPIIFGLYYGLLTTLPVGPSQILSIRAFLLGGNLSGTVALSGLMMGQLLIFLSIFCSPLYALIVKPHVVTVPIVPYMLFYWFRTKDLPDYRTLRPTNSLSDFRIGNIFLDSFIFQILNPILLPSPVLARPIHLFIFRYSNNITFLISSFVGWSLGHMSFSYLSRLLLVRVEYDSPILYLLMKRVIYKTFSIVVLINVLVYLGKAPVPLFTKNFEDELVLLDNNLRELSDSMLWIFKSWPTSLFDPYKPNRPLRYIENSRFGGDSLVKKQVSNHFFSKCLTSGKQRLALTALPSLSIFGDQLGTSLEDSDMPLPAHHLHEDWILNQFRKNKDLNNELKDRIRFLDTEPIFWKAMERRTGLADNGGELPKIYDPFLNNSCRARIPNSDSFWILSDSLASQAVDNNEYANELNSGNKIRDWVSIRYKELRSNEIPLPREALPKNALQIFIFMFETPDDAVIEDVVGETNYSVSKGDSTPVTWDQVFKFSSSPTELALFFTYLRDDCGAFDWIRLLDVPLIGGERLDSSKQKIRSILEIEELSEELARNTHLIYDNRFDVAGGSTDIRNRKLKNLAISVGKTRLKTRRLVKRFAKSSDFRRKPIKGSMRSRRRKTLVWEVFQDKAHSPLFFRLMELPTPFRFPAGELTGVDLEESAGDARRETSTQPEQELISLSSSREGERAKSDRPAIAARFDVSSIHTGRGLLLVMQSTLRKYVKLPVLITLKNFGRILFFQAPEWDEDWSEWRKESHIKCTYDGEGFSHTRLPGRWLKEGLQIKILYPFRLKPWRTRGRRRPTILENDMNPRYLKTRESGRKNRLRRGKSPSSYLTAWGFQTDVPFGTIKKDPSFWKPIRKKLMRILRRSLALRTRQMRRLYSKLGVSARFPLGKLNFLRKIEGIWENWSGTDFVGGDIPNDTGTGWKEGPSHGEPGTGGIDETSIPIDNKSRYFAGTDDEPVKDTVGGSKSEPESDMHAFRNLLTEGVGGGGRSTKSLRFSKPGIDDRLINTNLTSSLRFQTKLVNIQGIYLRSRISVAELFEKYLLLVAGLFRRVNRAFAHYLDNFARFRVQLVKVTNQVGGVHGDANHPILAISGIREGIPRVIDNQSIGLPSQAHIHDILWHVSMKNNLDLDSLMEIAEDSKDAGYLDNRKGCKDNENLDDASEDWNYPRGDHGCYPKGGGETPEFFDGGKHDGGKSDSVGCPDDRTGGIVRGYGIDEHINNFATMRGLSKQLWELNANDLGSLLGCPDKYNLSLELWQKIAPKRWRSDIENLYGFRSIGGSFLAEHEYVFRDRQNDYSIYTETPFLRDRVRNINKRRKYSYLLHSFIDSSRDVDIQKFPAGWNAAIRETRLGNRIRELIAGKGISHPRILDPERELNPKSDLVLWVIPDPAEAKDVYETRSKFVPGTSILWERVPATPNEKFQRLGTDYGLQEEEIDSDEILLRERGSHYYIFQWKWESEALERELQRLRDLISLINVLENEQDLTSFCVNMGIDCDLLNLFLNEEKREILDDLFVISAHRLPRIFDDQILMYKMVSIPLKFRNRFKRRLNRNIFGGCMLRLSLINGERNRNRSYLHNIEDLLLPRHRRKSRFFRSLLISSSVKSERDPLGYPSGVEWMNKSEESSDLSGTQKIKRFLWPSYRLEELACMNRFRFDTNNGSRFATPRIRMYPII</sequence>
<accession>A0A0B5ED77</accession>
<dbReference type="GO" id="GO:0015031">
    <property type="term" value="P:protein transport"/>
    <property type="evidence" value="ECO:0007669"/>
    <property type="project" value="UniProtKB-KW"/>
</dbReference>
<feature type="compositionally biased region" description="Polar residues" evidence="3">
    <location>
        <begin position="685"/>
        <end position="698"/>
    </location>
</feature>
<feature type="transmembrane region" description="Helical" evidence="1">
    <location>
        <begin position="128"/>
        <end position="147"/>
    </location>
</feature>
<evidence type="ECO:0000313" key="4">
    <source>
        <dbReference type="EMBL" id="AJE61534.1"/>
    </source>
</evidence>
<evidence type="ECO:0000256" key="3">
    <source>
        <dbReference type="SAM" id="MobiDB-lite"/>
    </source>
</evidence>
<feature type="transmembrane region" description="Helical" evidence="1">
    <location>
        <begin position="167"/>
        <end position="188"/>
    </location>
</feature>
<name>A0A0B5ED77_9MONI</name>
<feature type="transmembrane region" description="Helical" evidence="1">
    <location>
        <begin position="209"/>
        <end position="227"/>
    </location>
</feature>
<feature type="coiled-coil region" evidence="2">
    <location>
        <begin position="1472"/>
        <end position="1502"/>
    </location>
</feature>
<feature type="transmembrane region" description="Helical" evidence="1">
    <location>
        <begin position="85"/>
        <end position="107"/>
    </location>
</feature>
<reference evidence="4" key="1">
    <citation type="submission" date="2014-11" db="EMBL/GenBank/DDBJ databases">
        <title>An exploration of fern genomes.</title>
        <authorList>
            <person name="Marchant D.B."/>
            <person name="Der J.P."/>
            <person name="Sessa E.B."/>
            <person name="Wolf P.G."/>
        </authorList>
    </citation>
    <scope>NUCLEOTIDE SEQUENCE</scope>
</reference>
<comment type="function">
    <text evidence="1">Involved in protein precursor import into chloroplasts. May be part of an intermediate translocation complex acting as a protein-conducting channel at the inner envelope.</text>
</comment>
<geneLocation type="chloroplast" evidence="4"/>
<keyword evidence="1 4" id="KW-0934">Plastid</keyword>
<proteinExistence type="inferred from homology"/>
<protein>
    <recommendedName>
        <fullName evidence="1">Protein TIC 214</fullName>
    </recommendedName>
    <alternativeName>
        <fullName evidence="1">Translocon at the inner envelope membrane of chloroplasts 214</fullName>
    </alternativeName>
</protein>
<organism evidence="4">
    <name type="scientific">Dipteris conjugata</name>
    <dbReference type="NCBI Taxonomy" id="32108"/>
    <lineage>
        <taxon>Eukaryota</taxon>
        <taxon>Viridiplantae</taxon>
        <taxon>Streptophyta</taxon>
        <taxon>Embryophyta</taxon>
        <taxon>Tracheophyta</taxon>
        <taxon>Polypodiopsida</taxon>
        <taxon>Polypodiidae</taxon>
        <taxon>Gleicheniales</taxon>
        <taxon>Dipteridaceae</taxon>
        <taxon>Dipteris</taxon>
    </lineage>
</organism>
<keyword evidence="2" id="KW-0175">Coiled coil</keyword>
<keyword evidence="1" id="KW-0812">Transmembrane</keyword>
<dbReference type="PANTHER" id="PTHR33163:SF40">
    <property type="entry name" value="PROTEIN TIC 214"/>
    <property type="match status" value="1"/>
</dbReference>
<gene>
    <name evidence="4" type="primary">ycf1</name>
    <name evidence="1" type="synonym">TIC214</name>
    <name evidence="4" type="ORF">PJ53_078</name>
</gene>
<feature type="region of interest" description="Disordered" evidence="3">
    <location>
        <begin position="938"/>
        <end position="991"/>
    </location>
</feature>
<evidence type="ECO:0000256" key="1">
    <source>
        <dbReference type="RuleBase" id="RU364085"/>
    </source>
</evidence>
<dbReference type="GO" id="GO:0009706">
    <property type="term" value="C:chloroplast inner membrane"/>
    <property type="evidence" value="ECO:0007669"/>
    <property type="project" value="UniProtKB-SubCell"/>
</dbReference>
<dbReference type="PANTHER" id="PTHR33163">
    <property type="entry name" value="PROTEIN TIC 214-RELATED"/>
    <property type="match status" value="1"/>
</dbReference>
<keyword evidence="1" id="KW-0813">Transport</keyword>